<feature type="signal peptide" evidence="2">
    <location>
        <begin position="1"/>
        <end position="20"/>
    </location>
</feature>
<feature type="region of interest" description="Disordered" evidence="1">
    <location>
        <begin position="110"/>
        <end position="147"/>
    </location>
</feature>
<feature type="compositionally biased region" description="Pro residues" evidence="1">
    <location>
        <begin position="201"/>
        <end position="218"/>
    </location>
</feature>
<evidence type="ECO:0000256" key="2">
    <source>
        <dbReference type="SAM" id="SignalP"/>
    </source>
</evidence>
<name>A0A4R8PMY8_9PEZI</name>
<proteinExistence type="predicted"/>
<accession>A0A4R8PMY8</accession>
<feature type="compositionally biased region" description="Low complexity" evidence="1">
    <location>
        <begin position="125"/>
        <end position="147"/>
    </location>
</feature>
<keyword evidence="4" id="KW-1185">Reference proteome</keyword>
<feature type="compositionally biased region" description="Pro residues" evidence="1">
    <location>
        <begin position="225"/>
        <end position="244"/>
    </location>
</feature>
<evidence type="ECO:0000256" key="1">
    <source>
        <dbReference type="SAM" id="MobiDB-lite"/>
    </source>
</evidence>
<gene>
    <name evidence="3" type="ORF">C8035_v004287</name>
</gene>
<feature type="region of interest" description="Disordered" evidence="1">
    <location>
        <begin position="201"/>
        <end position="246"/>
    </location>
</feature>
<dbReference type="AlphaFoldDB" id="A0A4R8PMY8"/>
<comment type="caution">
    <text evidence="3">The sequence shown here is derived from an EMBL/GenBank/DDBJ whole genome shotgun (WGS) entry which is preliminary data.</text>
</comment>
<reference evidence="3 4" key="1">
    <citation type="submission" date="2018-11" db="EMBL/GenBank/DDBJ databases">
        <title>Genome sequence and assembly of Colletotrichum spinosum.</title>
        <authorList>
            <person name="Gan P."/>
            <person name="Shirasu K."/>
        </authorList>
    </citation>
    <scope>NUCLEOTIDE SEQUENCE [LARGE SCALE GENOMIC DNA]</scope>
    <source>
        <strain evidence="3 4">CBS 515.97</strain>
    </source>
</reference>
<evidence type="ECO:0000313" key="3">
    <source>
        <dbReference type="EMBL" id="TDZ13381.1"/>
    </source>
</evidence>
<organism evidence="3 4">
    <name type="scientific">Colletotrichum spinosum</name>
    <dbReference type="NCBI Taxonomy" id="1347390"/>
    <lineage>
        <taxon>Eukaryota</taxon>
        <taxon>Fungi</taxon>
        <taxon>Dikarya</taxon>
        <taxon>Ascomycota</taxon>
        <taxon>Pezizomycotina</taxon>
        <taxon>Sordariomycetes</taxon>
        <taxon>Hypocreomycetidae</taxon>
        <taxon>Glomerellales</taxon>
        <taxon>Glomerellaceae</taxon>
        <taxon>Colletotrichum</taxon>
        <taxon>Colletotrichum orbiculare species complex</taxon>
    </lineage>
</organism>
<dbReference type="EMBL" id="QAPG01010712">
    <property type="protein sequence ID" value="TDZ13381.1"/>
    <property type="molecule type" value="Genomic_DNA"/>
</dbReference>
<dbReference type="Proteomes" id="UP000295083">
    <property type="component" value="Unassembled WGS sequence"/>
</dbReference>
<feature type="chain" id="PRO_5021024075" evidence="2">
    <location>
        <begin position="21"/>
        <end position="336"/>
    </location>
</feature>
<keyword evidence="2" id="KW-0732">Signal</keyword>
<sequence>MRQSLIFAVAALTTLAQVRCLALDGHGHRHDRRELTQDEQGAAVEKREAIEKRQANINIEGINAGAIEVTTVPANQIPGLAAGGGGGGNGIGGGILAGILEALNGGNKGNSGYGNSGHRLKNSGHQNTNTNKNKGHQNTNNNNNYGNHNNLGNNICNMTMPPPVTITKTVCYNATAPAPLTVFVTQAAPPPIIIYMSAPPPAAPAAPPAVPPAAPAAPPAMATPASPPPIAAEPPAAQPPPAVSQPPAALPFVGNPAAGGTPTTSLNLGGLPGNGNPADPAAVAQITPPAVANNPGAQPNVNVGGLSLNKSLQLGNLLQQTIGLQARARETPQAEA</sequence>
<evidence type="ECO:0000313" key="4">
    <source>
        <dbReference type="Proteomes" id="UP000295083"/>
    </source>
</evidence>
<protein>
    <submittedName>
        <fullName evidence="3">Uncharacterized protein</fullName>
    </submittedName>
</protein>